<evidence type="ECO:0000256" key="1">
    <source>
        <dbReference type="SAM" id="Phobius"/>
    </source>
</evidence>
<evidence type="ECO:0000313" key="2">
    <source>
        <dbReference type="EMBL" id="SHH94249.1"/>
    </source>
</evidence>
<dbReference type="AlphaFoldDB" id="A0A1M5X350"/>
<feature type="transmembrane region" description="Helical" evidence="1">
    <location>
        <begin position="47"/>
        <end position="71"/>
    </location>
</feature>
<keyword evidence="1" id="KW-0472">Membrane</keyword>
<dbReference type="PANTHER" id="PTHR31876:SF26">
    <property type="entry name" value="PROTEIN LIKE COV 2"/>
    <property type="match status" value="1"/>
</dbReference>
<protein>
    <submittedName>
        <fullName evidence="2">Uncharacterized membrane protein</fullName>
    </submittedName>
</protein>
<dbReference type="OrthoDB" id="9780267at2"/>
<dbReference type="Pfam" id="PF04367">
    <property type="entry name" value="DUF502"/>
    <property type="match status" value="1"/>
</dbReference>
<keyword evidence="1" id="KW-0812">Transmembrane</keyword>
<gene>
    <name evidence="2" type="ORF">SAMN02745207_03301</name>
</gene>
<dbReference type="PANTHER" id="PTHR31876">
    <property type="entry name" value="COV-LIKE PROTEIN 1"/>
    <property type="match status" value="1"/>
</dbReference>
<feature type="transmembrane region" description="Helical" evidence="1">
    <location>
        <begin position="7"/>
        <end position="32"/>
    </location>
</feature>
<organism evidence="2 3">
    <name type="scientific">Clostridium grantii DSM 8605</name>
    <dbReference type="NCBI Taxonomy" id="1121316"/>
    <lineage>
        <taxon>Bacteria</taxon>
        <taxon>Bacillati</taxon>
        <taxon>Bacillota</taxon>
        <taxon>Clostridia</taxon>
        <taxon>Eubacteriales</taxon>
        <taxon>Clostridiaceae</taxon>
        <taxon>Clostridium</taxon>
    </lineage>
</organism>
<keyword evidence="1" id="KW-1133">Transmembrane helix</keyword>
<dbReference type="EMBL" id="FQXM01000023">
    <property type="protein sequence ID" value="SHH94249.1"/>
    <property type="molecule type" value="Genomic_DNA"/>
</dbReference>
<dbReference type="RefSeq" id="WP_073339672.1">
    <property type="nucleotide sequence ID" value="NZ_FQXM01000023.1"/>
</dbReference>
<name>A0A1M5X350_9CLOT</name>
<keyword evidence="3" id="KW-1185">Reference proteome</keyword>
<reference evidence="2 3" key="1">
    <citation type="submission" date="2016-11" db="EMBL/GenBank/DDBJ databases">
        <authorList>
            <person name="Jaros S."/>
            <person name="Januszkiewicz K."/>
            <person name="Wedrychowicz H."/>
        </authorList>
    </citation>
    <scope>NUCLEOTIDE SEQUENCE [LARGE SCALE GENOMIC DNA]</scope>
    <source>
        <strain evidence="2 3">DSM 8605</strain>
    </source>
</reference>
<dbReference type="STRING" id="1121316.SAMN02745207_03301"/>
<dbReference type="Proteomes" id="UP000184447">
    <property type="component" value="Unassembled WGS sequence"/>
</dbReference>
<dbReference type="InterPro" id="IPR007462">
    <property type="entry name" value="COV1-like"/>
</dbReference>
<sequence>MKKVKNLFLSGLAASVPIAITYYILKTIFLFIDSFSKKIIIFVFGKYYIGLGFLLTIGIILLIGFVTSNVIGKKIFDYFERAINKLPIVNSIYASIKELSKTFSSSSNNRFSKVVMVDFPKDGIKSMGFITNDNIAINDEKKVAVFIPTTPNPTNGFLVFVDIDSVEKVDITVDEAIKTIISMSTLAPEEFTSKENKIK</sequence>
<proteinExistence type="predicted"/>
<accession>A0A1M5X350</accession>
<evidence type="ECO:0000313" key="3">
    <source>
        <dbReference type="Proteomes" id="UP000184447"/>
    </source>
</evidence>